<dbReference type="Gene3D" id="3.20.20.70">
    <property type="entry name" value="Aldolase class I"/>
    <property type="match status" value="1"/>
</dbReference>
<keyword evidence="11" id="KW-0411">Iron-sulfur</keyword>
<evidence type="ECO:0000256" key="17">
    <source>
        <dbReference type="SAM" id="MobiDB-lite"/>
    </source>
</evidence>
<name>A0A642UWK6_9ASCO</name>
<keyword evidence="8" id="KW-0479">Metal-binding</keyword>
<evidence type="ECO:0000313" key="21">
    <source>
        <dbReference type="Proteomes" id="UP000761534"/>
    </source>
</evidence>
<evidence type="ECO:0000256" key="11">
    <source>
        <dbReference type="ARBA" id="ARBA00023014"/>
    </source>
</evidence>
<keyword evidence="10" id="KW-0408">Iron</keyword>
<dbReference type="EMBL" id="SWFS01000387">
    <property type="protein sequence ID" value="KAA8906924.1"/>
    <property type="molecule type" value="Genomic_DNA"/>
</dbReference>
<dbReference type="PROSITE" id="PS51918">
    <property type="entry name" value="RADICAL_SAM"/>
    <property type="match status" value="1"/>
</dbReference>
<dbReference type="SUPFAM" id="SSF102114">
    <property type="entry name" value="Radical SAM enzymes"/>
    <property type="match status" value="1"/>
</dbReference>
<dbReference type="GO" id="GO:0031591">
    <property type="term" value="P:wybutosine biosynthetic process"/>
    <property type="evidence" value="ECO:0007669"/>
    <property type="project" value="TreeGrafter"/>
</dbReference>
<feature type="domain" description="Radical SAM core" evidence="19">
    <location>
        <begin position="368"/>
        <end position="613"/>
    </location>
</feature>
<dbReference type="Gene3D" id="3.40.50.360">
    <property type="match status" value="1"/>
</dbReference>
<dbReference type="InterPro" id="IPR013785">
    <property type="entry name" value="Aldolase_TIM"/>
</dbReference>
<dbReference type="FunFam" id="3.20.20.70:FF:000196">
    <property type="entry name" value="S-adenosyl-L-methionine-dependent tRNA 4-demethylwyosine synthase"/>
    <property type="match status" value="1"/>
</dbReference>
<feature type="region of interest" description="Disordered" evidence="17">
    <location>
        <begin position="272"/>
        <end position="294"/>
    </location>
</feature>
<dbReference type="PANTHER" id="PTHR13930">
    <property type="entry name" value="S-ADENOSYL-L-METHIONINE-DEPENDENT TRNA 4-DEMETHYLWYOSINE SYNTHASE"/>
    <property type="match status" value="1"/>
</dbReference>
<evidence type="ECO:0000259" key="18">
    <source>
        <dbReference type="PROSITE" id="PS50902"/>
    </source>
</evidence>
<evidence type="ECO:0000256" key="5">
    <source>
        <dbReference type="ARBA" id="ARBA00022485"/>
    </source>
</evidence>
<keyword evidence="7" id="KW-0819">tRNA processing</keyword>
<evidence type="ECO:0000256" key="1">
    <source>
        <dbReference type="ARBA" id="ARBA00001966"/>
    </source>
</evidence>
<comment type="caution">
    <text evidence="20">The sequence shown here is derived from an EMBL/GenBank/DDBJ whole genome shotgun (WGS) entry which is preliminary data.</text>
</comment>
<dbReference type="Pfam" id="PF04055">
    <property type="entry name" value="Radical_SAM"/>
    <property type="match status" value="1"/>
</dbReference>
<feature type="compositionally biased region" description="Acidic residues" evidence="17">
    <location>
        <begin position="277"/>
        <end position="294"/>
    </location>
</feature>
<evidence type="ECO:0000256" key="9">
    <source>
        <dbReference type="ARBA" id="ARBA00022741"/>
    </source>
</evidence>
<sequence length="696" mass="79472">MELIELWHEYRSLILTLVVVLCVAYYKAVQNVRDMERRQEAVLREKDWYNRRAQETQAKREEQEKKKKEAVPLAVDFTTSNKKTRSGPKKFSGQRPKKGMNGRELPSAASRMIIFYSTLTGTSQRYAERVHKRMCEVMEKEPELQNLDYLEDMDPYFVAPKKELDNTIYLLVVPSYETESPLDYFIEMLKDTYNDFRIDSRPLARLAGFSVFGLGDSEGWPDEDKYCYQAKRVDKLMGKLGAKRIFPLGTGCVKTTIDSSVDSYLEHLENTLKDPSPPEEVDIVDSDDEEEAENDDVIDVEDMGKVIKQTKTKVDDTAKAMVAKDSPTFNSLTKQGYTIVGSHSGVKICRWTKSALRGRGSCYKFSFYGIKSHLCMETTPSLSCSSKCVFCWRHGTNPVGTTWRWQVDAPEDIIKGAMEGHYKKIKQMKGVPGVVAERFTEAFKIRHCALSLVGEPIFYPHINRFVALLHEQRISSFLVCNAQHPAELEALDRVTQLYVSIDASDKDSLKKVDRPLHRDFWERLGQCLDILRAKSYQRTVFRLTLVKDFNTDGIDGYADMVERAQPCFIEVKGVTYCGTSKSNPLTMQNVPFYEEVKKFVESLNQTLNSRGMEYGIAAEHAHSCCILIAQKRFNVDGVWHTAINYDRFFDLLESGADFGPMDYIAPTADWAHYGNGGFNPEDTPHRKGKPINKPTS</sequence>
<accession>A0A642UWK6</accession>
<protein>
    <recommendedName>
        <fullName evidence="15">S-adenosyl-L-methionine-dependent tRNA 4-demethylwyosine synthase</fullName>
        <ecNumber evidence="4">4.1.3.44</ecNumber>
    </recommendedName>
    <alternativeName>
        <fullName evidence="16">tRNA wybutosine-synthesizing protein 1</fullName>
    </alternativeName>
</protein>
<proteinExistence type="inferred from homology"/>
<dbReference type="InterPro" id="IPR058240">
    <property type="entry name" value="rSAM_sf"/>
</dbReference>
<evidence type="ECO:0000313" key="20">
    <source>
        <dbReference type="EMBL" id="KAA8906924.1"/>
    </source>
</evidence>
<evidence type="ECO:0000256" key="4">
    <source>
        <dbReference type="ARBA" id="ARBA00012821"/>
    </source>
</evidence>
<dbReference type="InterPro" id="IPR007197">
    <property type="entry name" value="rSAM"/>
</dbReference>
<evidence type="ECO:0000256" key="7">
    <source>
        <dbReference type="ARBA" id="ARBA00022694"/>
    </source>
</evidence>
<evidence type="ECO:0000256" key="14">
    <source>
        <dbReference type="ARBA" id="ARBA00049466"/>
    </source>
</evidence>
<dbReference type="PRINTS" id="PR00369">
    <property type="entry name" value="FLAVODOXIN"/>
</dbReference>
<gene>
    <name evidence="20" type="ORF">TRICI_005043</name>
</gene>
<feature type="domain" description="Flavodoxin-like" evidence="18">
    <location>
        <begin position="112"/>
        <end position="272"/>
    </location>
</feature>
<comment type="cofactor">
    <cofactor evidence="1">
        <name>[4Fe-4S] cluster</name>
        <dbReference type="ChEBI" id="CHEBI:49883"/>
    </cofactor>
</comment>
<evidence type="ECO:0000259" key="19">
    <source>
        <dbReference type="PROSITE" id="PS51918"/>
    </source>
</evidence>
<dbReference type="InterPro" id="IPR008254">
    <property type="entry name" value="Flavodoxin/NO_synth"/>
</dbReference>
<evidence type="ECO:0000256" key="8">
    <source>
        <dbReference type="ARBA" id="ARBA00022723"/>
    </source>
</evidence>
<evidence type="ECO:0000256" key="2">
    <source>
        <dbReference type="ARBA" id="ARBA00004797"/>
    </source>
</evidence>
<dbReference type="EC" id="4.1.3.44" evidence="4"/>
<dbReference type="Pfam" id="PF08608">
    <property type="entry name" value="Wyosine_form"/>
    <property type="match status" value="1"/>
</dbReference>
<dbReference type="InterPro" id="IPR034556">
    <property type="entry name" value="tRNA_wybutosine-synthase"/>
</dbReference>
<comment type="similarity">
    <text evidence="3">Belongs to the TYW1 family.</text>
</comment>
<comment type="catalytic activity">
    <reaction evidence="14">
        <text>N(1)-methylguanosine(37) in tRNA(Phe) + pyruvate + S-adenosyl-L-methionine = 4-demethylwyosine(37) in tRNA(Phe) + 5'-deoxyadenosine + L-methionine + CO2 + H2O</text>
        <dbReference type="Rhea" id="RHEA:36347"/>
        <dbReference type="Rhea" id="RHEA-COMP:10164"/>
        <dbReference type="Rhea" id="RHEA-COMP:10165"/>
        <dbReference type="ChEBI" id="CHEBI:15361"/>
        <dbReference type="ChEBI" id="CHEBI:15377"/>
        <dbReference type="ChEBI" id="CHEBI:16526"/>
        <dbReference type="ChEBI" id="CHEBI:17319"/>
        <dbReference type="ChEBI" id="CHEBI:57844"/>
        <dbReference type="ChEBI" id="CHEBI:59789"/>
        <dbReference type="ChEBI" id="CHEBI:64315"/>
        <dbReference type="ChEBI" id="CHEBI:73542"/>
        <dbReference type="EC" id="4.1.3.44"/>
    </reaction>
</comment>
<feature type="region of interest" description="Disordered" evidence="17">
    <location>
        <begin position="55"/>
        <end position="103"/>
    </location>
</feature>
<dbReference type="SUPFAM" id="SSF52218">
    <property type="entry name" value="Flavoproteins"/>
    <property type="match status" value="1"/>
</dbReference>
<evidence type="ECO:0000256" key="10">
    <source>
        <dbReference type="ARBA" id="ARBA00023004"/>
    </source>
</evidence>
<feature type="compositionally biased region" description="Basic and acidic residues" evidence="17">
    <location>
        <begin position="55"/>
        <end position="70"/>
    </location>
</feature>
<dbReference type="InterPro" id="IPR001094">
    <property type="entry name" value="Flavdoxin-like"/>
</dbReference>
<dbReference type="GO" id="GO:0102521">
    <property type="term" value="F:tRNA-4-demethylwyosine synthase activity"/>
    <property type="evidence" value="ECO:0007669"/>
    <property type="project" value="UniProtKB-EC"/>
</dbReference>
<comment type="function">
    <text evidence="13">Probable component of the wybutosine biosynthesis pathway. Wybutosine is a hyper modified guanosine with a tricyclic base found at the 3'-position adjacent to the anticodon of eukaryotic phenylalanine tRNA. Catalyzes the condensation of N-methylguanine with 2 carbon atoms from pyruvate to form the tricyclic 4-demethylwyosine, an intermediate in wybutosine biosynthesis.</text>
</comment>
<comment type="pathway">
    <text evidence="2">tRNA modification; wybutosine-tRNA(Phe) biosynthesis.</text>
</comment>
<dbReference type="PANTHER" id="PTHR13930:SF0">
    <property type="entry name" value="S-ADENOSYL-L-METHIONINE-DEPENDENT TRNA 4-DEMETHYLWYOSINE SYNTHASE TYW1-RELATED"/>
    <property type="match status" value="1"/>
</dbReference>
<keyword evidence="6" id="KW-0949">S-adenosyl-L-methionine</keyword>
<evidence type="ECO:0000256" key="12">
    <source>
        <dbReference type="ARBA" id="ARBA00023239"/>
    </source>
</evidence>
<dbReference type="Pfam" id="PF00258">
    <property type="entry name" value="Flavodoxin_1"/>
    <property type="match status" value="1"/>
</dbReference>
<organism evidence="20 21">
    <name type="scientific">Trichomonascus ciferrii</name>
    <dbReference type="NCBI Taxonomy" id="44093"/>
    <lineage>
        <taxon>Eukaryota</taxon>
        <taxon>Fungi</taxon>
        <taxon>Dikarya</taxon>
        <taxon>Ascomycota</taxon>
        <taxon>Saccharomycotina</taxon>
        <taxon>Dipodascomycetes</taxon>
        <taxon>Dipodascales</taxon>
        <taxon>Trichomonascaceae</taxon>
        <taxon>Trichomonascus</taxon>
        <taxon>Trichomonascus ciferrii complex</taxon>
    </lineage>
</organism>
<keyword evidence="9" id="KW-0547">Nucleotide-binding</keyword>
<dbReference type="SFLD" id="SFLDS00029">
    <property type="entry name" value="Radical_SAM"/>
    <property type="match status" value="1"/>
</dbReference>
<dbReference type="VEuPathDB" id="FungiDB:TRICI_005043"/>
<dbReference type="SFLD" id="SFLDG01071">
    <property type="entry name" value="tRNA_wybutosine-synthesizing"/>
    <property type="match status" value="1"/>
</dbReference>
<keyword evidence="12" id="KW-0456">Lyase</keyword>
<keyword evidence="5" id="KW-0004">4Fe-4S</keyword>
<dbReference type="InterPro" id="IPR029039">
    <property type="entry name" value="Flavoprotein-like_sf"/>
</dbReference>
<dbReference type="InterPro" id="IPR013917">
    <property type="entry name" value="tRNA_wybutosine-synth"/>
</dbReference>
<feature type="region of interest" description="Disordered" evidence="17">
    <location>
        <begin position="675"/>
        <end position="696"/>
    </location>
</feature>
<dbReference type="GO" id="GO:0010181">
    <property type="term" value="F:FMN binding"/>
    <property type="evidence" value="ECO:0007669"/>
    <property type="project" value="InterPro"/>
</dbReference>
<evidence type="ECO:0000256" key="3">
    <source>
        <dbReference type="ARBA" id="ARBA00010115"/>
    </source>
</evidence>
<dbReference type="Proteomes" id="UP000761534">
    <property type="component" value="Unassembled WGS sequence"/>
</dbReference>
<evidence type="ECO:0000256" key="6">
    <source>
        <dbReference type="ARBA" id="ARBA00022691"/>
    </source>
</evidence>
<dbReference type="GO" id="GO:0051539">
    <property type="term" value="F:4 iron, 4 sulfur cluster binding"/>
    <property type="evidence" value="ECO:0007669"/>
    <property type="project" value="UniProtKB-KW"/>
</dbReference>
<keyword evidence="21" id="KW-1185">Reference proteome</keyword>
<dbReference type="OrthoDB" id="271553at2759"/>
<dbReference type="AlphaFoldDB" id="A0A642UWK6"/>
<evidence type="ECO:0000256" key="13">
    <source>
        <dbReference type="ARBA" id="ARBA00025368"/>
    </source>
</evidence>
<dbReference type="PROSITE" id="PS50902">
    <property type="entry name" value="FLAVODOXIN_LIKE"/>
    <property type="match status" value="1"/>
</dbReference>
<evidence type="ECO:0000256" key="15">
    <source>
        <dbReference type="ARBA" id="ARBA00071388"/>
    </source>
</evidence>
<dbReference type="UniPathway" id="UPA00375"/>
<dbReference type="SFLD" id="SFLDF00284">
    <property type="entry name" value="tRNA_wybutosine-synthesizing"/>
    <property type="match status" value="1"/>
</dbReference>
<dbReference type="GO" id="GO:0046872">
    <property type="term" value="F:metal ion binding"/>
    <property type="evidence" value="ECO:0007669"/>
    <property type="project" value="UniProtKB-KW"/>
</dbReference>
<evidence type="ECO:0000256" key="16">
    <source>
        <dbReference type="ARBA" id="ARBA00077859"/>
    </source>
</evidence>
<reference evidence="20" key="1">
    <citation type="journal article" date="2019" name="G3 (Bethesda)">
        <title>Genome Assemblies of Two Rare Opportunistic Yeast Pathogens: Diutina rugosa (syn. Candida rugosa) and Trichomonascus ciferrii (syn. Candida ciferrii).</title>
        <authorList>
            <person name="Mixao V."/>
            <person name="Saus E."/>
            <person name="Hansen A.P."/>
            <person name="Lass-Florl C."/>
            <person name="Gabaldon T."/>
        </authorList>
    </citation>
    <scope>NUCLEOTIDE SEQUENCE</scope>
    <source>
        <strain evidence="20">CBS 4856</strain>
    </source>
</reference>